<evidence type="ECO:0000313" key="2">
    <source>
        <dbReference type="Proteomes" id="UP000317663"/>
    </source>
</evidence>
<evidence type="ECO:0000313" key="1">
    <source>
        <dbReference type="EMBL" id="TPG60063.1"/>
    </source>
</evidence>
<organism evidence="1 2">
    <name type="scientific">Ewingella americana</name>
    <dbReference type="NCBI Taxonomy" id="41202"/>
    <lineage>
        <taxon>Bacteria</taxon>
        <taxon>Pseudomonadati</taxon>
        <taxon>Pseudomonadota</taxon>
        <taxon>Gammaproteobacteria</taxon>
        <taxon>Enterobacterales</taxon>
        <taxon>Yersiniaceae</taxon>
        <taxon>Ewingella</taxon>
    </lineage>
</organism>
<dbReference type="AlphaFoldDB" id="A0A502GH58"/>
<proteinExistence type="predicted"/>
<comment type="caution">
    <text evidence="1">The sequence shown here is derived from an EMBL/GenBank/DDBJ whole genome shotgun (WGS) entry which is preliminary data.</text>
</comment>
<reference evidence="1 2" key="1">
    <citation type="journal article" date="2019" name="Environ. Microbiol.">
        <title>Species interactions and distinct microbial communities in high Arctic permafrost affected cryosols are associated with the CH4 and CO2 gas fluxes.</title>
        <authorList>
            <person name="Altshuler I."/>
            <person name="Hamel J."/>
            <person name="Turney S."/>
            <person name="Magnuson E."/>
            <person name="Levesque R."/>
            <person name="Greer C."/>
            <person name="Whyte L.G."/>
        </authorList>
    </citation>
    <scope>NUCLEOTIDE SEQUENCE [LARGE SCALE GENOMIC DNA]</scope>
    <source>
        <strain evidence="1 2">E4</strain>
    </source>
</reference>
<gene>
    <name evidence="1" type="ORF">EAH77_15970</name>
</gene>
<dbReference type="Proteomes" id="UP000317663">
    <property type="component" value="Unassembled WGS sequence"/>
</dbReference>
<dbReference type="EMBL" id="RCZD01000008">
    <property type="protein sequence ID" value="TPG60063.1"/>
    <property type="molecule type" value="Genomic_DNA"/>
</dbReference>
<keyword evidence="2" id="KW-1185">Reference proteome</keyword>
<protein>
    <submittedName>
        <fullName evidence="1">Uncharacterized protein</fullName>
    </submittedName>
</protein>
<accession>A0A502GH58</accession>
<sequence>MQKRYFRYLEDFSNLSLKSFLKDILHKGVYLGCDLAVNAKNEVTFSAGKYIMSDGLIVEETSEVKVDTLTEVEGTSWPIKTVVGYGPEELTLQRDSISYSVVNGLESDETFNAQGTPYIILGWLRRNADNSWSVKQPSKMKPLSVSPLKVDMAVPFPSDTVMPYVTVLGYGVRQKFETFANSAGFQIHLGNIEPLARVKCKLLGVPSTVHLRVNLSGSDSETGTTEFEMYTSEDNSTIDIDFKVNRADCRNSALGFEFTMADRKTTVSASAILESISFEVDPSKLM</sequence>
<name>A0A502GH58_9GAMM</name>
<dbReference type="RefSeq" id="WP_140473791.1">
    <property type="nucleotide sequence ID" value="NZ_RCZD01000008.1"/>
</dbReference>